<dbReference type="AlphaFoldDB" id="A0A482W818"/>
<evidence type="ECO:0000256" key="2">
    <source>
        <dbReference type="ARBA" id="ARBA00022448"/>
    </source>
</evidence>
<evidence type="ECO:0000256" key="3">
    <source>
        <dbReference type="ARBA" id="ARBA00022606"/>
    </source>
</evidence>
<dbReference type="Pfam" id="PF00520">
    <property type="entry name" value="Ion_trans"/>
    <property type="match status" value="1"/>
</dbReference>
<keyword evidence="2" id="KW-0813">Transport</keyword>
<evidence type="ECO:0000256" key="7">
    <source>
        <dbReference type="ARBA" id="ARBA00023043"/>
    </source>
</evidence>
<feature type="transmembrane region" description="Helical" evidence="12">
    <location>
        <begin position="579"/>
        <end position="600"/>
    </location>
</feature>
<reference evidence="14 15" key="1">
    <citation type="submission" date="2017-03" db="EMBL/GenBank/DDBJ databases">
        <title>Genome of the blue death feigning beetle - Asbolus verrucosus.</title>
        <authorList>
            <person name="Rider S.D."/>
        </authorList>
    </citation>
    <scope>NUCLEOTIDE SEQUENCE [LARGE SCALE GENOMIC DNA]</scope>
    <source>
        <strain evidence="14">Butters</strain>
        <tissue evidence="14">Head and leg muscle</tissue>
    </source>
</reference>
<feature type="transmembrane region" description="Helical" evidence="12">
    <location>
        <begin position="515"/>
        <end position="534"/>
    </location>
</feature>
<dbReference type="InterPro" id="IPR052076">
    <property type="entry name" value="TRP_cation_channel"/>
</dbReference>
<evidence type="ECO:0000256" key="6">
    <source>
        <dbReference type="ARBA" id="ARBA00022989"/>
    </source>
</evidence>
<evidence type="ECO:0000256" key="9">
    <source>
        <dbReference type="ARBA" id="ARBA00023136"/>
    </source>
</evidence>
<accession>A0A482W818</accession>
<dbReference type="SUPFAM" id="SSF48403">
    <property type="entry name" value="Ankyrin repeat"/>
    <property type="match status" value="2"/>
</dbReference>
<gene>
    <name evidence="14" type="ORF">BDFB_008845</name>
</gene>
<evidence type="ECO:0000256" key="1">
    <source>
        <dbReference type="ARBA" id="ARBA00004141"/>
    </source>
</evidence>
<dbReference type="InterPro" id="IPR036770">
    <property type="entry name" value="Ankyrin_rpt-contain_sf"/>
</dbReference>
<comment type="subcellular location">
    <subcellularLocation>
        <location evidence="1">Membrane</location>
        <topology evidence="1">Multi-pass membrane protein</topology>
    </subcellularLocation>
</comment>
<evidence type="ECO:0000256" key="12">
    <source>
        <dbReference type="SAM" id="Phobius"/>
    </source>
</evidence>
<feature type="transmembrane region" description="Helical" evidence="12">
    <location>
        <begin position="540"/>
        <end position="559"/>
    </location>
</feature>
<feature type="repeat" description="ANK" evidence="11">
    <location>
        <begin position="333"/>
        <end position="365"/>
    </location>
</feature>
<dbReference type="PROSITE" id="PS51257">
    <property type="entry name" value="PROKAR_LIPOPROTEIN"/>
    <property type="match status" value="1"/>
</dbReference>
<feature type="repeat" description="ANK" evidence="11">
    <location>
        <begin position="117"/>
        <end position="154"/>
    </location>
</feature>
<feature type="transmembrane region" description="Helical" evidence="12">
    <location>
        <begin position="451"/>
        <end position="472"/>
    </location>
</feature>
<dbReference type="InterPro" id="IPR005821">
    <property type="entry name" value="Ion_trans_dom"/>
</dbReference>
<organism evidence="14 15">
    <name type="scientific">Asbolus verrucosus</name>
    <name type="common">Desert ironclad beetle</name>
    <dbReference type="NCBI Taxonomy" id="1661398"/>
    <lineage>
        <taxon>Eukaryota</taxon>
        <taxon>Metazoa</taxon>
        <taxon>Ecdysozoa</taxon>
        <taxon>Arthropoda</taxon>
        <taxon>Hexapoda</taxon>
        <taxon>Insecta</taxon>
        <taxon>Pterygota</taxon>
        <taxon>Neoptera</taxon>
        <taxon>Endopterygota</taxon>
        <taxon>Coleoptera</taxon>
        <taxon>Polyphaga</taxon>
        <taxon>Cucujiformia</taxon>
        <taxon>Tenebrionidae</taxon>
        <taxon>Pimeliinae</taxon>
        <taxon>Asbolus</taxon>
    </lineage>
</organism>
<evidence type="ECO:0000259" key="13">
    <source>
        <dbReference type="Pfam" id="PF00520"/>
    </source>
</evidence>
<evidence type="ECO:0000313" key="14">
    <source>
        <dbReference type="EMBL" id="RZC41320.1"/>
    </source>
</evidence>
<keyword evidence="3" id="KW-0716">Sensory transduction</keyword>
<keyword evidence="7 11" id="KW-0040">ANK repeat</keyword>
<keyword evidence="6 12" id="KW-1133">Transmembrane helix</keyword>
<keyword evidence="8" id="KW-0406">Ion transport</keyword>
<sequence>MHIKKLLIHNSDLLKYEYSQYNSQNILIVACNDQHFMNGIKSATIEQLIDMGANCTEPTKNDHWEPIHYTALNANKEIMNGIIKKLPPEVLNSLVYCSKHITKKYPFCPDKHVEKTSSNNALHILLKYGNRNEHFYECCELLIQAGIDVHQKDSNGKSPLDIIQKMGDEKLNEILKFGSGNRFFLKNIFELIKLNDETKFLSLGITKNEVNDLDATTEDLSSCTLLQLCCAKGLTSCVDYLLKNGACPNKSIMKNENPPIMIAIKEDHEDICKLLLENRNLILPENILIKLQIKYKNFKNVAKIDKYMTLILQYLKKSDKKTLKNYLLFKDELNRTALHYATQYNSSENILTLLSMGAPLTKKDIFGYTPLDSIEPTLLEKYFDNCINIPKSEEINYESLTVRNEMNEIEEEEVQESEFLGNLVKLKKLSYLMNHPVISSYLAIKWQKFRWVVYINLLQYLIAYISLLFYSFAFTNYSKASNGFLLASLILLLQREFVQMMIFRLDYLKRVENYIDLFLIGGIIYILASGWIQTLLNQNLLVAFSVVFLTSTLGIFIQLGNLPGFTIKVIILRQICINFFKYMVFYMFPVLAFFFCFYMLSEVKDSLFFRTLYHVVTMFAGDPDSSYPEQFTTNPVFSHIIYVVFIVFIGIILQNLLIGLAVSDLVEIQKEAEFIDKKERARYITSIEKIIFRKHKQSSNGIFKKIFRKLLKTCKVFEKNPVLVIQPYNFGCVYVQGNPSRKQYIKDENVVDHLQNILKDLNLKDHKTEERYSLKVIYEKLHRIETLLENCNTPPLKLS</sequence>
<name>A0A482W818_ASBVE</name>
<feature type="domain" description="Ion transport" evidence="13">
    <location>
        <begin position="462"/>
        <end position="672"/>
    </location>
</feature>
<dbReference type="Gene3D" id="1.25.40.20">
    <property type="entry name" value="Ankyrin repeat-containing domain"/>
    <property type="match status" value="3"/>
</dbReference>
<feature type="transmembrane region" description="Helical" evidence="12">
    <location>
        <begin position="640"/>
        <end position="662"/>
    </location>
</feature>
<dbReference type="Pfam" id="PF12796">
    <property type="entry name" value="Ank_2"/>
    <property type="match status" value="1"/>
</dbReference>
<comment type="caution">
    <text evidence="14">The sequence shown here is derived from an EMBL/GenBank/DDBJ whole genome shotgun (WGS) entry which is preliminary data.</text>
</comment>
<protein>
    <submittedName>
        <fullName evidence="14">Ank 2 and/or Ion trans domain containing protein</fullName>
    </submittedName>
</protein>
<evidence type="ECO:0000256" key="4">
    <source>
        <dbReference type="ARBA" id="ARBA00022692"/>
    </source>
</evidence>
<dbReference type="Proteomes" id="UP000292052">
    <property type="component" value="Unassembled WGS sequence"/>
</dbReference>
<dbReference type="EMBL" id="QDEB01018381">
    <property type="protein sequence ID" value="RZC41320.1"/>
    <property type="molecule type" value="Genomic_DNA"/>
</dbReference>
<dbReference type="STRING" id="1661398.A0A482W818"/>
<dbReference type="GO" id="GO:0034703">
    <property type="term" value="C:cation channel complex"/>
    <property type="evidence" value="ECO:0007669"/>
    <property type="project" value="UniProtKB-ARBA"/>
</dbReference>
<keyword evidence="10" id="KW-0407">Ion channel</keyword>
<evidence type="ECO:0000256" key="11">
    <source>
        <dbReference type="PROSITE-ProRule" id="PRU00023"/>
    </source>
</evidence>
<evidence type="ECO:0000313" key="15">
    <source>
        <dbReference type="Proteomes" id="UP000292052"/>
    </source>
</evidence>
<evidence type="ECO:0000256" key="8">
    <source>
        <dbReference type="ARBA" id="ARBA00023065"/>
    </source>
</evidence>
<keyword evidence="9 12" id="KW-0472">Membrane</keyword>
<proteinExistence type="predicted"/>
<dbReference type="Pfam" id="PF00023">
    <property type="entry name" value="Ank"/>
    <property type="match status" value="1"/>
</dbReference>
<dbReference type="PANTHER" id="PTHR47143:SF4">
    <property type="entry name" value="TRANSIENT RECEPTOR POTENTIAL CATION CHANNEL PROTEIN PAINLESS"/>
    <property type="match status" value="1"/>
</dbReference>
<dbReference type="PROSITE" id="PS50088">
    <property type="entry name" value="ANK_REPEAT"/>
    <property type="match status" value="2"/>
</dbReference>
<dbReference type="GO" id="GO:0005216">
    <property type="term" value="F:monoatomic ion channel activity"/>
    <property type="evidence" value="ECO:0007669"/>
    <property type="project" value="InterPro"/>
</dbReference>
<keyword evidence="15" id="KW-1185">Reference proteome</keyword>
<dbReference type="SMART" id="SM00248">
    <property type="entry name" value="ANK"/>
    <property type="match status" value="6"/>
</dbReference>
<dbReference type="InterPro" id="IPR002110">
    <property type="entry name" value="Ankyrin_rpt"/>
</dbReference>
<keyword evidence="4 12" id="KW-0812">Transmembrane</keyword>
<dbReference type="OrthoDB" id="6752286at2759"/>
<keyword evidence="5" id="KW-0677">Repeat</keyword>
<dbReference type="PANTHER" id="PTHR47143">
    <property type="entry name" value="TRANSIENT RECEPTOR POTENTIAL CATION CHANNEL PROTEIN PAINLESS"/>
    <property type="match status" value="1"/>
</dbReference>
<evidence type="ECO:0000256" key="10">
    <source>
        <dbReference type="ARBA" id="ARBA00023303"/>
    </source>
</evidence>
<evidence type="ECO:0000256" key="5">
    <source>
        <dbReference type="ARBA" id="ARBA00022737"/>
    </source>
</evidence>